<reference evidence="2" key="1">
    <citation type="submission" date="2018-01" db="EMBL/GenBank/DDBJ databases">
        <title>An insight into the sialome of Amazonian anophelines.</title>
        <authorList>
            <person name="Ribeiro J.M."/>
            <person name="Scarpassa V."/>
            <person name="Calvo E."/>
        </authorList>
    </citation>
    <scope>NUCLEOTIDE SEQUENCE</scope>
</reference>
<evidence type="ECO:0000313" key="2">
    <source>
        <dbReference type="EMBL" id="MBW75469.1"/>
    </source>
</evidence>
<protein>
    <submittedName>
        <fullName evidence="2">Putative secreted protein</fullName>
    </submittedName>
</protein>
<keyword evidence="1" id="KW-0732">Signal</keyword>
<feature type="signal peptide" evidence="1">
    <location>
        <begin position="1"/>
        <end position="18"/>
    </location>
</feature>
<dbReference type="EMBL" id="GGFL01011291">
    <property type="protein sequence ID" value="MBW75469.1"/>
    <property type="molecule type" value="Transcribed_RNA"/>
</dbReference>
<dbReference type="AlphaFoldDB" id="A0A2M4DD87"/>
<proteinExistence type="predicted"/>
<accession>A0A2M4DD87</accession>
<sequence length="68" mass="7591">MVCPVLCAVGLCAWMCEGSTDMSEEVNKPPARPPVVVYPSLLRSAHTHIYTLHHIHPLEAILRNTKQQ</sequence>
<organism evidence="2">
    <name type="scientific">Anopheles darlingi</name>
    <name type="common">Mosquito</name>
    <dbReference type="NCBI Taxonomy" id="43151"/>
    <lineage>
        <taxon>Eukaryota</taxon>
        <taxon>Metazoa</taxon>
        <taxon>Ecdysozoa</taxon>
        <taxon>Arthropoda</taxon>
        <taxon>Hexapoda</taxon>
        <taxon>Insecta</taxon>
        <taxon>Pterygota</taxon>
        <taxon>Neoptera</taxon>
        <taxon>Endopterygota</taxon>
        <taxon>Diptera</taxon>
        <taxon>Nematocera</taxon>
        <taxon>Culicoidea</taxon>
        <taxon>Culicidae</taxon>
        <taxon>Anophelinae</taxon>
        <taxon>Anopheles</taxon>
    </lineage>
</organism>
<name>A0A2M4DD87_ANODA</name>
<feature type="chain" id="PRO_5014882662" evidence="1">
    <location>
        <begin position="19"/>
        <end position="68"/>
    </location>
</feature>
<evidence type="ECO:0000256" key="1">
    <source>
        <dbReference type="SAM" id="SignalP"/>
    </source>
</evidence>